<feature type="region of interest" description="Disordered" evidence="1">
    <location>
        <begin position="861"/>
        <end position="899"/>
    </location>
</feature>
<proteinExistence type="predicted"/>
<evidence type="ECO:0000313" key="3">
    <source>
        <dbReference type="Proteomes" id="UP000664203"/>
    </source>
</evidence>
<dbReference type="PANTHER" id="PTHR15992:SF5">
    <property type="entry name" value="HOLLIDAY JUNCTION RECOGNITION PROTEIN"/>
    <property type="match status" value="1"/>
</dbReference>
<dbReference type="GO" id="GO:0046982">
    <property type="term" value="F:protein heterodimerization activity"/>
    <property type="evidence" value="ECO:0007669"/>
    <property type="project" value="InterPro"/>
</dbReference>
<feature type="compositionally biased region" description="Polar residues" evidence="1">
    <location>
        <begin position="273"/>
        <end position="284"/>
    </location>
</feature>
<feature type="compositionally biased region" description="Polar residues" evidence="1">
    <location>
        <begin position="683"/>
        <end position="714"/>
    </location>
</feature>
<comment type="caution">
    <text evidence="2">The sequence shown here is derived from an EMBL/GenBank/DDBJ whole genome shotgun (WGS) entry which is preliminary data.</text>
</comment>
<accession>A0A8H3FLA1</accession>
<protein>
    <recommendedName>
        <fullName evidence="4">Myb-like DNA-binding domain protein</fullName>
    </recommendedName>
</protein>
<feature type="region of interest" description="Disordered" evidence="1">
    <location>
        <begin position="138"/>
        <end position="159"/>
    </location>
</feature>
<dbReference type="Proteomes" id="UP000664203">
    <property type="component" value="Unassembled WGS sequence"/>
</dbReference>
<dbReference type="InterPro" id="IPR018465">
    <property type="entry name" value="Scm3/HJURP"/>
</dbReference>
<dbReference type="Gene3D" id="1.10.20.10">
    <property type="entry name" value="Histone, subunit A"/>
    <property type="match status" value="1"/>
</dbReference>
<feature type="compositionally biased region" description="Polar residues" evidence="1">
    <location>
        <begin position="377"/>
        <end position="388"/>
    </location>
</feature>
<dbReference type="OrthoDB" id="2420608at2759"/>
<feature type="region of interest" description="Disordered" evidence="1">
    <location>
        <begin position="244"/>
        <end position="284"/>
    </location>
</feature>
<feature type="region of interest" description="Disordered" evidence="1">
    <location>
        <begin position="645"/>
        <end position="714"/>
    </location>
</feature>
<keyword evidence="3" id="KW-1185">Reference proteome</keyword>
<feature type="compositionally biased region" description="Low complexity" evidence="1">
    <location>
        <begin position="359"/>
        <end position="370"/>
    </location>
</feature>
<reference evidence="2" key="1">
    <citation type="submission" date="2021-03" db="EMBL/GenBank/DDBJ databases">
        <authorList>
            <person name="Tagirdzhanova G."/>
        </authorList>
    </citation>
    <scope>NUCLEOTIDE SEQUENCE</scope>
</reference>
<dbReference type="PANTHER" id="PTHR15992">
    <property type="entry name" value="HOLLIDAY JUNCTION RECOGNITION PROTEIN"/>
    <property type="match status" value="1"/>
</dbReference>
<organism evidence="2 3">
    <name type="scientific">Alectoria fallacina</name>
    <dbReference type="NCBI Taxonomy" id="1903189"/>
    <lineage>
        <taxon>Eukaryota</taxon>
        <taxon>Fungi</taxon>
        <taxon>Dikarya</taxon>
        <taxon>Ascomycota</taxon>
        <taxon>Pezizomycotina</taxon>
        <taxon>Lecanoromycetes</taxon>
        <taxon>OSLEUM clade</taxon>
        <taxon>Lecanoromycetidae</taxon>
        <taxon>Lecanorales</taxon>
        <taxon>Lecanorineae</taxon>
        <taxon>Parmeliaceae</taxon>
        <taxon>Alectoria</taxon>
    </lineage>
</organism>
<name>A0A8H3FLA1_9LECA</name>
<dbReference type="AlphaFoldDB" id="A0A8H3FLA1"/>
<feature type="region of interest" description="Disordered" evidence="1">
    <location>
        <begin position="72"/>
        <end position="107"/>
    </location>
</feature>
<evidence type="ECO:0000256" key="1">
    <source>
        <dbReference type="SAM" id="MobiDB-lite"/>
    </source>
</evidence>
<feature type="compositionally biased region" description="Basic and acidic residues" evidence="1">
    <location>
        <begin position="646"/>
        <end position="680"/>
    </location>
</feature>
<dbReference type="Pfam" id="PF10384">
    <property type="entry name" value="Scm3"/>
    <property type="match status" value="1"/>
</dbReference>
<gene>
    <name evidence="2" type="ORF">ALECFALPRED_003942</name>
</gene>
<feature type="compositionally biased region" description="Low complexity" evidence="1">
    <location>
        <begin position="389"/>
        <end position="400"/>
    </location>
</feature>
<sequence>METPSKKRRLSGSSYPEIDLHARRAQNDFRLKSIFESIFEKYGKDFDGIGDEIDMETGEIVVNNGHILGMTNERDVGDAGGSSEELGSSDDDGEHSSTGYSEEHVEALRPYKTGDVAVMEEPQVSEHSDFDADSLIGDVPAESHLGKKSRRAVSIPTDDEEDELASSDIEWASHSKDVLGARKHWCFHQDKPTFADEPAIEPAWRAPPLPKIALFETEREDVELTSVDDMRCCSDDERAGISLWTPEVNKRPRRRRESASSTSRRSRSFARGQENNAGGTLSDLSNSEPVIRKIVKWTHAEEELLILLKTTTNLSGPAMEPYFPGRQGNVIGSHWNYMITHGKASPKSKVPKRSDRGTLLSSLSPSINSLAPDGTRQESPNQDTISRANNPQTVQQQQNVVFPETGSLVRSSSRALEQLGDPQMKTHYRVGCDHGSPSGYTVENPILISGEIGSHIGYMMGEPFSSAKDCETKEDYTMDGPSDGANEPSTRTSDHYHLVGKVHNRSDQSSIYMDQGEVIRTKRADSPEAFVRSKFDNACHVNGGYKTADPAYQAKSHESYANTNQSRCLSKSLEIKDDIVMRSLTLSSQGLEAVSENGCENWVTDSTASIKAEPDFKGGDPIGDSTVPLGVYPRSVTTIEALVSPHELETKHSRLPQEDSITRTAEDVIQTKRSTAEGRQKTRPTNLVSTASAQPPTNSKRNASQEPNVRVTSNTFNKRQIVQVVIPLAATSNVIRKSGGTEPSPLSHPHTKSLLANVKTEDSALIRQLSATAESTPAASSPDLPDPEILVIRTPTRSPSAGAAAAESQYAASASFVLNDVRSSLGPEIADSQPLSTTPAIPSPALELEGEATNPIILDTESQSSRMAPGVAPSERKNPKKATKTINLDSDPRPLRLTPGSVTLARNRVEEATESNIVECGSRPLSMRLSAARSRLKKVKKEIIADSFSSIWTAIDDYSEDELSYL</sequence>
<dbReference type="GO" id="GO:0042393">
    <property type="term" value="F:histone binding"/>
    <property type="evidence" value="ECO:0007669"/>
    <property type="project" value="InterPro"/>
</dbReference>
<dbReference type="GO" id="GO:0005634">
    <property type="term" value="C:nucleus"/>
    <property type="evidence" value="ECO:0007669"/>
    <property type="project" value="InterPro"/>
</dbReference>
<feature type="region of interest" description="Disordered" evidence="1">
    <location>
        <begin position="342"/>
        <end position="400"/>
    </location>
</feature>
<dbReference type="InterPro" id="IPR009072">
    <property type="entry name" value="Histone-fold"/>
</dbReference>
<dbReference type="EMBL" id="CAJPDR010000244">
    <property type="protein sequence ID" value="CAF9928076.1"/>
    <property type="molecule type" value="Genomic_DNA"/>
</dbReference>
<evidence type="ECO:0008006" key="4">
    <source>
        <dbReference type="Google" id="ProtNLM"/>
    </source>
</evidence>
<evidence type="ECO:0000313" key="2">
    <source>
        <dbReference type="EMBL" id="CAF9928076.1"/>
    </source>
</evidence>